<gene>
    <name evidence="1" type="ORF">E6K80_04910</name>
</gene>
<accession>A0A538U6W7</accession>
<name>A0A538U6W7_UNCEI</name>
<reference evidence="1 2" key="1">
    <citation type="journal article" date="2019" name="Nat. Microbiol.">
        <title>Mediterranean grassland soil C-N compound turnover is dependent on rainfall and depth, and is mediated by genomically divergent microorganisms.</title>
        <authorList>
            <person name="Diamond S."/>
            <person name="Andeer P.F."/>
            <person name="Li Z."/>
            <person name="Crits-Christoph A."/>
            <person name="Burstein D."/>
            <person name="Anantharaman K."/>
            <person name="Lane K.R."/>
            <person name="Thomas B.C."/>
            <person name="Pan C."/>
            <person name="Northen T.R."/>
            <person name="Banfield J.F."/>
        </authorList>
    </citation>
    <scope>NUCLEOTIDE SEQUENCE [LARGE SCALE GENOMIC DNA]</scope>
    <source>
        <strain evidence="1">WS_10</strain>
    </source>
</reference>
<proteinExistence type="predicted"/>
<protein>
    <recommendedName>
        <fullName evidence="3">Lipoprotein</fullName>
    </recommendedName>
</protein>
<organism evidence="1 2">
    <name type="scientific">Eiseniibacteriota bacterium</name>
    <dbReference type="NCBI Taxonomy" id="2212470"/>
    <lineage>
        <taxon>Bacteria</taxon>
        <taxon>Candidatus Eiseniibacteriota</taxon>
    </lineage>
</organism>
<evidence type="ECO:0000313" key="1">
    <source>
        <dbReference type="EMBL" id="TMQ71642.1"/>
    </source>
</evidence>
<evidence type="ECO:0000313" key="2">
    <source>
        <dbReference type="Proteomes" id="UP000319836"/>
    </source>
</evidence>
<evidence type="ECO:0008006" key="3">
    <source>
        <dbReference type="Google" id="ProtNLM"/>
    </source>
</evidence>
<comment type="caution">
    <text evidence="1">The sequence shown here is derived from an EMBL/GenBank/DDBJ whole genome shotgun (WGS) entry which is preliminary data.</text>
</comment>
<dbReference type="AlphaFoldDB" id="A0A538U6W7"/>
<dbReference type="PROSITE" id="PS51257">
    <property type="entry name" value="PROKAR_LIPOPROTEIN"/>
    <property type="match status" value="1"/>
</dbReference>
<dbReference type="EMBL" id="VBPA01000110">
    <property type="protein sequence ID" value="TMQ71642.1"/>
    <property type="molecule type" value="Genomic_DNA"/>
</dbReference>
<dbReference type="Proteomes" id="UP000319836">
    <property type="component" value="Unassembled WGS sequence"/>
</dbReference>
<sequence length="118" mass="12390">MKHARLLKSLWVLGAIAILGVIAFAGCTFVGDNITGVSAGAAATSCVKQCNDFYNDQYKAEQKTHDTNVADCQTLSQPDKGNCLTAEDARHTAAMTALGNAKIECQNNCHRQGTGSAG</sequence>